<dbReference type="InterPro" id="IPR039426">
    <property type="entry name" value="TonB-dep_rcpt-like"/>
</dbReference>
<evidence type="ECO:0000313" key="15">
    <source>
        <dbReference type="Proteomes" id="UP000199331"/>
    </source>
</evidence>
<dbReference type="InterPro" id="IPR000531">
    <property type="entry name" value="Beta-barrel_TonB"/>
</dbReference>
<dbReference type="CDD" id="cd01347">
    <property type="entry name" value="ligand_gated_channel"/>
    <property type="match status" value="1"/>
</dbReference>
<keyword evidence="8 10" id="KW-0472">Membrane</keyword>
<evidence type="ECO:0000256" key="9">
    <source>
        <dbReference type="ARBA" id="ARBA00023237"/>
    </source>
</evidence>
<accession>A0A1I5M8N9</accession>
<dbReference type="AlphaFoldDB" id="A0A1I5M8N9"/>
<comment type="similarity">
    <text evidence="10 11">Belongs to the TonB-dependent receptor family.</text>
</comment>
<keyword evidence="2 10" id="KW-0813">Transport</keyword>
<gene>
    <name evidence="14" type="ORF">SAMN04488060_1194</name>
</gene>
<evidence type="ECO:0000256" key="11">
    <source>
        <dbReference type="RuleBase" id="RU003357"/>
    </source>
</evidence>
<evidence type="ECO:0000256" key="1">
    <source>
        <dbReference type="ARBA" id="ARBA00004571"/>
    </source>
</evidence>
<evidence type="ECO:0000256" key="3">
    <source>
        <dbReference type="ARBA" id="ARBA00022452"/>
    </source>
</evidence>
<dbReference type="Pfam" id="PF00593">
    <property type="entry name" value="TonB_dep_Rec_b-barrel"/>
    <property type="match status" value="1"/>
</dbReference>
<reference evidence="15" key="1">
    <citation type="submission" date="2016-10" db="EMBL/GenBank/DDBJ databases">
        <authorList>
            <person name="Varghese N."/>
            <person name="Submissions S."/>
        </authorList>
    </citation>
    <scope>NUCLEOTIDE SEQUENCE [LARGE SCALE GENOMIC DNA]</scope>
    <source>
        <strain evidence="15">CGMCC 1.7715</strain>
    </source>
</reference>
<dbReference type="InterPro" id="IPR037066">
    <property type="entry name" value="Plug_dom_sf"/>
</dbReference>
<keyword evidence="5" id="KW-0732">Signal</keyword>
<dbReference type="GO" id="GO:0006811">
    <property type="term" value="P:monoatomic ion transport"/>
    <property type="evidence" value="ECO:0007669"/>
    <property type="project" value="UniProtKB-KW"/>
</dbReference>
<evidence type="ECO:0000256" key="8">
    <source>
        <dbReference type="ARBA" id="ARBA00023136"/>
    </source>
</evidence>
<evidence type="ECO:0000256" key="6">
    <source>
        <dbReference type="ARBA" id="ARBA00023065"/>
    </source>
</evidence>
<dbReference type="GO" id="GO:0009279">
    <property type="term" value="C:cell outer membrane"/>
    <property type="evidence" value="ECO:0007669"/>
    <property type="project" value="UniProtKB-SubCell"/>
</dbReference>
<sequence>MEAILLPPVMSGSSFMIGGFVYKYLFLITVSVLPVSAAAQSASEEALAEIIAAQDAEQAQEVDDQAHYGTRMEREAPEPIVIADMLVPQITVTANGLSTAIENTGQAVTIIERDEIESVQGGDATRVLQRTPGLSFSRNGGVGGFTGVNIRGASADQVLVLVDGVRVADPAAPGGGFDFGNQLTGMAGKFDILRGSNSTIWGSEAIGGVVDISTRTETGMKGTLEYGARETFRANVATGVSGEKAYVGLNGSWFTSDGFSAAANGIEADGFQQFAIGGVGFLDLTDSLEIFTHLNWSEGKLDIDGFPPPAFAMADNLETQETRRHWGDIGLAYYGNDLTLRAAYSLSDTERDNLGEDGGVTFGSKGRSERVQLRGEYRLLGGLSLAFGGEKEWTEFETNFDAPAETGIAGFYGQLGWVMGRLVIHVGGRIDDHEQFGTSTSFGGDVSYGFGDDWRVRASLGEGFKAPTLYQLLSFYGNTGLEPEESTSFDIGLERGRRDRGLYFALTGFRRDSDNLIGFAFTPDRPFGVYQNTDRARAQGVEAEAGFDVTNSLRLSGVYALVDAEDRSSGLDLARRPQHFGTLFADWESGFGLKLGADLRFSGSSFDNAANTVELDGYEMLDIRAAFDVGDSLEVFGRVENVFDTDYRLVSGYRTPGRGAFVGLRAQM</sequence>
<evidence type="ECO:0000256" key="10">
    <source>
        <dbReference type="PROSITE-ProRule" id="PRU01360"/>
    </source>
</evidence>
<keyword evidence="9 10" id="KW-0998">Cell outer membrane</keyword>
<evidence type="ECO:0000313" key="14">
    <source>
        <dbReference type="EMBL" id="SFP05890.1"/>
    </source>
</evidence>
<feature type="domain" description="TonB-dependent receptor-like beta-barrel" evidence="12">
    <location>
        <begin position="319"/>
        <end position="642"/>
    </location>
</feature>
<dbReference type="SUPFAM" id="SSF56935">
    <property type="entry name" value="Porins"/>
    <property type="match status" value="1"/>
</dbReference>
<keyword evidence="4 10" id="KW-0812">Transmembrane</keyword>
<evidence type="ECO:0000256" key="5">
    <source>
        <dbReference type="ARBA" id="ARBA00022729"/>
    </source>
</evidence>
<keyword evidence="3 10" id="KW-1134">Transmembrane beta strand</keyword>
<feature type="domain" description="TonB-dependent receptor plug" evidence="13">
    <location>
        <begin position="102"/>
        <end position="209"/>
    </location>
</feature>
<evidence type="ECO:0000259" key="12">
    <source>
        <dbReference type="Pfam" id="PF00593"/>
    </source>
</evidence>
<keyword evidence="7 11" id="KW-0798">TonB box</keyword>
<dbReference type="EMBL" id="FOWZ01000002">
    <property type="protein sequence ID" value="SFP05890.1"/>
    <property type="molecule type" value="Genomic_DNA"/>
</dbReference>
<dbReference type="Proteomes" id="UP000199331">
    <property type="component" value="Unassembled WGS sequence"/>
</dbReference>
<organism evidence="14 15">
    <name type="scientific">Qipengyuania nanhaisediminis</name>
    <dbReference type="NCBI Taxonomy" id="604088"/>
    <lineage>
        <taxon>Bacteria</taxon>
        <taxon>Pseudomonadati</taxon>
        <taxon>Pseudomonadota</taxon>
        <taxon>Alphaproteobacteria</taxon>
        <taxon>Sphingomonadales</taxon>
        <taxon>Erythrobacteraceae</taxon>
        <taxon>Qipengyuania</taxon>
    </lineage>
</organism>
<proteinExistence type="inferred from homology"/>
<dbReference type="Pfam" id="PF07715">
    <property type="entry name" value="Plug"/>
    <property type="match status" value="1"/>
</dbReference>
<evidence type="ECO:0000256" key="2">
    <source>
        <dbReference type="ARBA" id="ARBA00022448"/>
    </source>
</evidence>
<dbReference type="Gene3D" id="2.40.170.20">
    <property type="entry name" value="TonB-dependent receptor, beta-barrel domain"/>
    <property type="match status" value="1"/>
</dbReference>
<dbReference type="PROSITE" id="PS52016">
    <property type="entry name" value="TONB_DEPENDENT_REC_3"/>
    <property type="match status" value="1"/>
</dbReference>
<dbReference type="PANTHER" id="PTHR30069:SF53">
    <property type="entry name" value="COLICIN I RECEPTOR-RELATED"/>
    <property type="match status" value="1"/>
</dbReference>
<dbReference type="InterPro" id="IPR036942">
    <property type="entry name" value="Beta-barrel_TonB_sf"/>
</dbReference>
<comment type="subcellular location">
    <subcellularLocation>
        <location evidence="1 10">Cell outer membrane</location>
        <topology evidence="1 10">Multi-pass membrane protein</topology>
    </subcellularLocation>
</comment>
<evidence type="ECO:0000259" key="13">
    <source>
        <dbReference type="Pfam" id="PF07715"/>
    </source>
</evidence>
<evidence type="ECO:0000256" key="4">
    <source>
        <dbReference type="ARBA" id="ARBA00022692"/>
    </source>
</evidence>
<keyword evidence="6" id="KW-0406">Ion transport</keyword>
<dbReference type="GO" id="GO:0015889">
    <property type="term" value="P:cobalamin transport"/>
    <property type="evidence" value="ECO:0007669"/>
    <property type="project" value="TreeGrafter"/>
</dbReference>
<dbReference type="Gene3D" id="2.170.130.10">
    <property type="entry name" value="TonB-dependent receptor, plug domain"/>
    <property type="match status" value="1"/>
</dbReference>
<protein>
    <submittedName>
        <fullName evidence="14">Vitamin B12 transporter</fullName>
    </submittedName>
</protein>
<keyword evidence="15" id="KW-1185">Reference proteome</keyword>
<evidence type="ECO:0000256" key="7">
    <source>
        <dbReference type="ARBA" id="ARBA00023077"/>
    </source>
</evidence>
<dbReference type="InterPro" id="IPR012910">
    <property type="entry name" value="Plug_dom"/>
</dbReference>
<dbReference type="STRING" id="604088.SAMN04488060_1194"/>
<dbReference type="PANTHER" id="PTHR30069">
    <property type="entry name" value="TONB-DEPENDENT OUTER MEMBRANE RECEPTOR"/>
    <property type="match status" value="1"/>
</dbReference>
<name>A0A1I5M8N9_9SPHN</name>